<dbReference type="EMBL" id="JABVEC010000006">
    <property type="protein sequence ID" value="MBC6466067.1"/>
    <property type="molecule type" value="Genomic_DNA"/>
</dbReference>
<name>A0ABR7LMJ8_9ACTN</name>
<dbReference type="Pfam" id="PF09969">
    <property type="entry name" value="DUF2203"/>
    <property type="match status" value="1"/>
</dbReference>
<organism evidence="1 2">
    <name type="scientific">Actinomadura alba</name>
    <dbReference type="NCBI Taxonomy" id="406431"/>
    <lineage>
        <taxon>Bacteria</taxon>
        <taxon>Bacillati</taxon>
        <taxon>Actinomycetota</taxon>
        <taxon>Actinomycetes</taxon>
        <taxon>Streptosporangiales</taxon>
        <taxon>Thermomonosporaceae</taxon>
        <taxon>Actinomadura</taxon>
    </lineage>
</organism>
<protein>
    <submittedName>
        <fullName evidence="1">DUF2203 domain-containing protein</fullName>
    </submittedName>
</protein>
<evidence type="ECO:0000313" key="1">
    <source>
        <dbReference type="EMBL" id="MBC6466067.1"/>
    </source>
</evidence>
<comment type="caution">
    <text evidence="1">The sequence shown here is derived from an EMBL/GenBank/DDBJ whole genome shotgun (WGS) entry which is preliminary data.</text>
</comment>
<accession>A0ABR7LMJ8</accession>
<dbReference type="RefSeq" id="WP_187243069.1">
    <property type="nucleotide sequence ID" value="NZ_BAAAOK010000028.1"/>
</dbReference>
<reference evidence="1 2" key="1">
    <citation type="submission" date="2020-06" db="EMBL/GenBank/DDBJ databases">
        <title>Actinomadura xiongansis sp. nov., isolated from soil of Baiyangdian.</title>
        <authorList>
            <person name="Zhang X."/>
        </authorList>
    </citation>
    <scope>NUCLEOTIDE SEQUENCE [LARGE SCALE GENOMIC DNA]</scope>
    <source>
        <strain evidence="1 2">HBUM206468</strain>
    </source>
</reference>
<proteinExistence type="predicted"/>
<sequence>MTTSEREFTIAQARALMPEVRAKAAEIVRLRADLAELTLDLHTAGSSAMGGRPEAKAYEARLQEHVTWFTDQGIEVKGLAPFLVDFPARRGGRSVRLCWIEGEPELAWYHLTELGFAGRRPLD</sequence>
<dbReference type="InterPro" id="IPR018699">
    <property type="entry name" value="DUF2203"/>
</dbReference>
<gene>
    <name evidence="1" type="ORF">HKK74_11225</name>
</gene>
<dbReference type="PIRSF" id="PIRSF016498">
    <property type="entry name" value="UCP016498"/>
    <property type="match status" value="1"/>
</dbReference>
<dbReference type="Proteomes" id="UP000805614">
    <property type="component" value="Unassembled WGS sequence"/>
</dbReference>
<keyword evidence="2" id="KW-1185">Reference proteome</keyword>
<evidence type="ECO:0000313" key="2">
    <source>
        <dbReference type="Proteomes" id="UP000805614"/>
    </source>
</evidence>